<feature type="transmembrane region" description="Helical" evidence="7">
    <location>
        <begin position="72"/>
        <end position="90"/>
    </location>
</feature>
<dbReference type="AlphaFoldDB" id="A0A316J941"/>
<sequence>MSLVFAFVAGIVTVLSPCVLPLLPVILASSALEGKSRPYGLIVGFAVAFTVITLLLSLFVRQFAVSPNIHRIAASVIFIMLGLVLAVPAFKNRFEIATSRFTSLFATSGRQGSGFWGGALTGAGLGLAWTPCVGPIMASVITLALNQQTSLASALTALMFSLGTALPMGLFVLFGNDIYGRIGVLKRNSARIQQAMGVLILLVGLSIWFGFDRSIQAALFQAFPGWDSALTGWEKNVLE</sequence>
<evidence type="ECO:0000256" key="1">
    <source>
        <dbReference type="ARBA" id="ARBA00004141"/>
    </source>
</evidence>
<evidence type="ECO:0000313" key="10">
    <source>
        <dbReference type="Proteomes" id="UP000245865"/>
    </source>
</evidence>
<dbReference type="GO" id="GO:0016020">
    <property type="term" value="C:membrane"/>
    <property type="evidence" value="ECO:0007669"/>
    <property type="project" value="UniProtKB-SubCell"/>
</dbReference>
<dbReference type="RefSeq" id="WP_109705387.1">
    <property type="nucleotide sequence ID" value="NZ_QGDB01000002.1"/>
</dbReference>
<evidence type="ECO:0000256" key="2">
    <source>
        <dbReference type="ARBA" id="ARBA00006143"/>
    </source>
</evidence>
<feature type="transmembrane region" description="Helical" evidence="7">
    <location>
        <begin position="120"/>
        <end position="145"/>
    </location>
</feature>
<keyword evidence="4" id="KW-0201">Cytochrome c-type biogenesis</keyword>
<dbReference type="Pfam" id="PF02683">
    <property type="entry name" value="DsbD_TM"/>
    <property type="match status" value="1"/>
</dbReference>
<proteinExistence type="inferred from homology"/>
<evidence type="ECO:0000313" key="9">
    <source>
        <dbReference type="EMBL" id="PWL18487.1"/>
    </source>
</evidence>
<dbReference type="GO" id="GO:0017004">
    <property type="term" value="P:cytochrome complex assembly"/>
    <property type="evidence" value="ECO:0007669"/>
    <property type="project" value="UniProtKB-KW"/>
</dbReference>
<feature type="transmembrane region" description="Helical" evidence="7">
    <location>
        <begin position="39"/>
        <end position="60"/>
    </location>
</feature>
<protein>
    <recommendedName>
        <fullName evidence="8">Cytochrome C biogenesis protein transmembrane domain-containing protein</fullName>
    </recommendedName>
</protein>
<dbReference type="PANTHER" id="PTHR31272">
    <property type="entry name" value="CYTOCHROME C-TYPE BIOGENESIS PROTEIN HI_1454-RELATED"/>
    <property type="match status" value="1"/>
</dbReference>
<keyword evidence="3 7" id="KW-0812">Transmembrane</keyword>
<name>A0A316J941_9HYPH</name>
<dbReference type="Proteomes" id="UP000245865">
    <property type="component" value="Unassembled WGS sequence"/>
</dbReference>
<comment type="subcellular location">
    <subcellularLocation>
        <location evidence="1">Membrane</location>
        <topology evidence="1">Multi-pass membrane protein</topology>
    </subcellularLocation>
</comment>
<dbReference type="InterPro" id="IPR051790">
    <property type="entry name" value="Cytochrome_c-biogenesis_DsbD"/>
</dbReference>
<dbReference type="OrthoDB" id="9811352at2"/>
<comment type="similarity">
    <text evidence="2">Belongs to the DsbD family.</text>
</comment>
<reference evidence="9 10" key="1">
    <citation type="submission" date="2018-05" db="EMBL/GenBank/DDBJ databases">
        <title>Comparative genomic sequence analysis between strain HN4 and CCM 8460T (Falsochrobactrum ovis) will provide more evidence to prove that HN4 is a new species of Falsochrobactrum.</title>
        <authorList>
            <person name="Lyu W."/>
            <person name="Sun L."/>
            <person name="Yao L."/>
        </authorList>
    </citation>
    <scope>NUCLEOTIDE SEQUENCE [LARGE SCALE GENOMIC DNA]</scope>
    <source>
        <strain evidence="9 10">HN4</strain>
    </source>
</reference>
<feature type="domain" description="Cytochrome C biogenesis protein transmembrane" evidence="8">
    <location>
        <begin position="3"/>
        <end position="205"/>
    </location>
</feature>
<keyword evidence="6 7" id="KW-0472">Membrane</keyword>
<dbReference type="InterPro" id="IPR003834">
    <property type="entry name" value="Cyt_c_assmbl_TM_dom"/>
</dbReference>
<organism evidence="9 10">
    <name type="scientific">Falsochrobactrum shanghaiense</name>
    <dbReference type="NCBI Taxonomy" id="2201899"/>
    <lineage>
        <taxon>Bacteria</taxon>
        <taxon>Pseudomonadati</taxon>
        <taxon>Pseudomonadota</taxon>
        <taxon>Alphaproteobacteria</taxon>
        <taxon>Hyphomicrobiales</taxon>
        <taxon>Brucellaceae</taxon>
        <taxon>Falsochrobactrum</taxon>
    </lineage>
</organism>
<dbReference type="EMBL" id="QGDB01000002">
    <property type="protein sequence ID" value="PWL18487.1"/>
    <property type="molecule type" value="Genomic_DNA"/>
</dbReference>
<evidence type="ECO:0000256" key="6">
    <source>
        <dbReference type="ARBA" id="ARBA00023136"/>
    </source>
</evidence>
<feature type="transmembrane region" description="Helical" evidence="7">
    <location>
        <begin position="195"/>
        <end position="211"/>
    </location>
</feature>
<keyword evidence="5 7" id="KW-1133">Transmembrane helix</keyword>
<evidence type="ECO:0000256" key="7">
    <source>
        <dbReference type="SAM" id="Phobius"/>
    </source>
</evidence>
<keyword evidence="10" id="KW-1185">Reference proteome</keyword>
<evidence type="ECO:0000256" key="5">
    <source>
        <dbReference type="ARBA" id="ARBA00022989"/>
    </source>
</evidence>
<evidence type="ECO:0000259" key="8">
    <source>
        <dbReference type="Pfam" id="PF02683"/>
    </source>
</evidence>
<evidence type="ECO:0000256" key="4">
    <source>
        <dbReference type="ARBA" id="ARBA00022748"/>
    </source>
</evidence>
<dbReference type="PANTHER" id="PTHR31272:SF9">
    <property type="entry name" value="BLL1027 PROTEIN"/>
    <property type="match status" value="1"/>
</dbReference>
<accession>A0A316J941</accession>
<evidence type="ECO:0000256" key="3">
    <source>
        <dbReference type="ARBA" id="ARBA00022692"/>
    </source>
</evidence>
<feature type="transmembrane region" description="Helical" evidence="7">
    <location>
        <begin position="6"/>
        <end position="27"/>
    </location>
</feature>
<feature type="transmembrane region" description="Helical" evidence="7">
    <location>
        <begin position="151"/>
        <end position="174"/>
    </location>
</feature>
<comment type="caution">
    <text evidence="9">The sequence shown here is derived from an EMBL/GenBank/DDBJ whole genome shotgun (WGS) entry which is preliminary data.</text>
</comment>
<gene>
    <name evidence="9" type="ORF">DKP76_05155</name>
</gene>